<gene>
    <name evidence="2" type="ORF">GSI_08660</name>
</gene>
<evidence type="ECO:0000313" key="2">
    <source>
        <dbReference type="EMBL" id="PIL28618.1"/>
    </source>
</evidence>
<dbReference type="STRING" id="1077348.A0A2G8S4X7"/>
<evidence type="ECO:0000259" key="1">
    <source>
        <dbReference type="PROSITE" id="PS50097"/>
    </source>
</evidence>
<evidence type="ECO:0000313" key="3">
    <source>
        <dbReference type="Proteomes" id="UP000230002"/>
    </source>
</evidence>
<dbReference type="EMBL" id="AYKW01000023">
    <property type="protein sequence ID" value="PIL28618.1"/>
    <property type="molecule type" value="Genomic_DNA"/>
</dbReference>
<name>A0A2G8S4X7_9APHY</name>
<dbReference type="InterPro" id="IPR000210">
    <property type="entry name" value="BTB/POZ_dom"/>
</dbReference>
<dbReference type="AlphaFoldDB" id="A0A2G8S4X7"/>
<accession>A0A2G8S4X7</accession>
<dbReference type="Proteomes" id="UP000230002">
    <property type="component" value="Unassembled WGS sequence"/>
</dbReference>
<protein>
    <recommendedName>
        <fullName evidence="1">BTB domain-containing protein</fullName>
    </recommendedName>
</protein>
<keyword evidence="3" id="KW-1185">Reference proteome</keyword>
<dbReference type="Pfam" id="PF00651">
    <property type="entry name" value="BTB"/>
    <property type="match status" value="1"/>
</dbReference>
<proteinExistence type="predicted"/>
<dbReference type="SUPFAM" id="SSF54695">
    <property type="entry name" value="POZ domain"/>
    <property type="match status" value="1"/>
</dbReference>
<feature type="domain" description="BTB" evidence="1">
    <location>
        <begin position="18"/>
        <end position="105"/>
    </location>
</feature>
<dbReference type="InterPro" id="IPR011333">
    <property type="entry name" value="SKP1/BTB/POZ_sf"/>
</dbReference>
<comment type="caution">
    <text evidence="2">The sequence shown here is derived from an EMBL/GenBank/DDBJ whole genome shotgun (WGS) entry which is preliminary data.</text>
</comment>
<sequence>MDPNAIIERHPKFYFPSGDIVLATKLAPQADDSEGPPRYQVFRVHKFLLALRSTVFSNLFADADGAASNELSYDGVPLVELHGDNTQDFALLLSYLYEPESSLAFRHHDPNTPITVSGVVRLADKYLLEPLRKRLISEVVQDWPTTLREWDIQQANIHAISAVTTLRDAPYLDRGPPLCDVIPEPASAIVFAQEFVCPEILPAAFYRLLQIPFDDDWSLRVHSAPYSSQSLARWSLLDRDNLARYIHGLHAVESYIPDSRNFVFMECIPKMWEGEPDSPCYEYVRYMFSVLGRRRGGQAGRDPLRWLADCEDHYGISELSEKYPKGLCEDCCAAVALQVPVERQRVWRELLPKWFQLE</sequence>
<dbReference type="SMART" id="SM00225">
    <property type="entry name" value="BTB"/>
    <property type="match status" value="1"/>
</dbReference>
<dbReference type="OrthoDB" id="3268787at2759"/>
<dbReference type="PROSITE" id="PS50097">
    <property type="entry name" value="BTB"/>
    <property type="match status" value="1"/>
</dbReference>
<dbReference type="CDD" id="cd18186">
    <property type="entry name" value="BTB_POZ_ZBTB_KLHL-like"/>
    <property type="match status" value="1"/>
</dbReference>
<organism evidence="2 3">
    <name type="scientific">Ganoderma sinense ZZ0214-1</name>
    <dbReference type="NCBI Taxonomy" id="1077348"/>
    <lineage>
        <taxon>Eukaryota</taxon>
        <taxon>Fungi</taxon>
        <taxon>Dikarya</taxon>
        <taxon>Basidiomycota</taxon>
        <taxon>Agaricomycotina</taxon>
        <taxon>Agaricomycetes</taxon>
        <taxon>Polyporales</taxon>
        <taxon>Polyporaceae</taxon>
        <taxon>Ganoderma</taxon>
    </lineage>
</organism>
<reference evidence="2 3" key="1">
    <citation type="journal article" date="2015" name="Sci. Rep.">
        <title>Chromosome-level genome map provides insights into diverse defense mechanisms in the medicinal fungus Ganoderma sinense.</title>
        <authorList>
            <person name="Zhu Y."/>
            <person name="Xu J."/>
            <person name="Sun C."/>
            <person name="Zhou S."/>
            <person name="Xu H."/>
            <person name="Nelson D.R."/>
            <person name="Qian J."/>
            <person name="Song J."/>
            <person name="Luo H."/>
            <person name="Xiang L."/>
            <person name="Li Y."/>
            <person name="Xu Z."/>
            <person name="Ji A."/>
            <person name="Wang L."/>
            <person name="Lu S."/>
            <person name="Hayward A."/>
            <person name="Sun W."/>
            <person name="Li X."/>
            <person name="Schwartz D.C."/>
            <person name="Wang Y."/>
            <person name="Chen S."/>
        </authorList>
    </citation>
    <scope>NUCLEOTIDE SEQUENCE [LARGE SCALE GENOMIC DNA]</scope>
    <source>
        <strain evidence="2 3">ZZ0214-1</strain>
    </source>
</reference>
<dbReference type="Gene3D" id="3.30.710.10">
    <property type="entry name" value="Potassium Channel Kv1.1, Chain A"/>
    <property type="match status" value="1"/>
</dbReference>